<protein>
    <recommendedName>
        <fullName evidence="1">AAA+ ATPase domain-containing protein</fullName>
    </recommendedName>
</protein>
<dbReference type="AlphaFoldDB" id="A0A7J4ZMT0"/>
<organism evidence="2 3">
    <name type="scientific">Oryzomonas japonica</name>
    <dbReference type="NCBI Taxonomy" id="2603858"/>
    <lineage>
        <taxon>Bacteria</taxon>
        <taxon>Pseudomonadati</taxon>
        <taxon>Thermodesulfobacteriota</taxon>
        <taxon>Desulfuromonadia</taxon>
        <taxon>Geobacterales</taxon>
        <taxon>Geobacteraceae</taxon>
        <taxon>Oryzomonas</taxon>
    </lineage>
</organism>
<dbReference type="InterPro" id="IPR027417">
    <property type="entry name" value="P-loop_NTPase"/>
</dbReference>
<dbReference type="PANTHER" id="PTHR47691">
    <property type="entry name" value="REGULATOR-RELATED"/>
    <property type="match status" value="1"/>
</dbReference>
<dbReference type="PANTHER" id="PTHR47691:SF3">
    <property type="entry name" value="HTH-TYPE TRANSCRIPTIONAL REGULATOR RV0890C-RELATED"/>
    <property type="match status" value="1"/>
</dbReference>
<accession>A0A7J4ZMT0</accession>
<dbReference type="Pfam" id="PF00931">
    <property type="entry name" value="NB-ARC"/>
    <property type="match status" value="1"/>
</dbReference>
<dbReference type="EMBL" id="VZQZ01000010">
    <property type="protein sequence ID" value="KAB0664046.1"/>
    <property type="molecule type" value="Genomic_DNA"/>
</dbReference>
<dbReference type="CDD" id="cd01983">
    <property type="entry name" value="SIMIBI"/>
    <property type="match status" value="1"/>
</dbReference>
<dbReference type="SUPFAM" id="SSF52540">
    <property type="entry name" value="P-loop containing nucleoside triphosphate hydrolases"/>
    <property type="match status" value="1"/>
</dbReference>
<reference evidence="2 3" key="1">
    <citation type="submission" date="2019-09" db="EMBL/GenBank/DDBJ databases">
        <title>Geobacter sp. Red96, a novel strain isolated from paddy soil.</title>
        <authorList>
            <person name="Xu Z."/>
            <person name="Masuda Y."/>
            <person name="Itoh H."/>
            <person name="Senoo K."/>
        </authorList>
    </citation>
    <scope>NUCLEOTIDE SEQUENCE [LARGE SCALE GENOMIC DNA]</scope>
    <source>
        <strain evidence="2 3">Red96</strain>
    </source>
</reference>
<sequence length="1208" mass="139068">MHEKLPQDLLNASQNNKLIPLVGAGVSMSLTDKEGKRIFPCWRELLGYAADELEKAGKEKFANGIKAMQDLGDFQQAAKLARQGLQGTLWNQFFRKHFEEPLPRISEESKSLPKAIWGLSNRVLTLNYDKVLRVACPDIQRLIELDNTNKAELASFKRGDLAAPAIWHFHGRIDNISTMIFTAESYDKLYMETDKNYLAALDVFRGLCRDQQLLFVGCSLDDAELLHEMANQHRLFDANTGPHYAMVHQEQHDAIKQKIEGLPIELLTFESFGDPLVQLVNAIAKHAPQSPQMDQAINRQHTNHQQVHARKNGKKIALLSASPINEEQHYSKLLREFKKIDCPIDYFSLSIENINNLQGYDYLLILSKVIKDKLLIEDDYLCSKRISFKELEDQTENEQTAGVFIFVDQLPPPDSTAELRLPTIILADLEKQQFNSAVFQLFKKNNLDYFENCQLLNRSAFQLSPLIEGIEGDNNIRHPKTPLPDSIDPKTVRNFIGRTGDLEQICRKLLTQEEEGGVLTIKGSGGIGKTTTVKKIAVALAERGYFDGGISFVECEPITDCQQFQYKVAGAFNLEQAEDLKRHLRDHYDQLSRLIILDNFETLLYLGDQQEIKTVLGFICDYATIVITSRERLQIEGEVVYEMRQFTTDEAVELFAHCLDQRKIEPGELSFLRQEIIENILDNNPLAIKLITRNMPKGKNFAALKEELESDLFSKISDSDLEVFDDNSDLNIARKKSIYGSILYSYKHLLDNEQRAFELLSLFPDGIGLETFKRLTHGQKNTKNSGTNELQQMMITDKVIKELENKSMIENNNGQIKLQSIVGKFAEAQLHRRNNITHYYCNAFEYNRLFAMALRDHQDINERRALIIFNSQQGNFLKSIMYCDKVNVNSTELIEYLENLCVLFIDICSLGGLIRGLSEMRDYFKGADRHYVDALLYFARYFDGDFDSAFEAIKQAIPLDKLDTFDRAKPNERSTAEIALSVYQMEGEALCAAKHRASHKFLTPNYPPSLLLLGEFDQQLANSCKHYFFTFEVLANMGLLVFEEIDDYLSKLYDKAHLDRMQVSYIRSKLKPLKRQEVEALVTVNPYTRGLKWLMLAFVEADVKKADELYQEAISQLVHIKYYYVEALYFYAKSLRTRNPAKFECVYQQGFELAQKHHYRFLQYCFEQLLHPTLITYDSRNYPLPDNENFTDYIQILIKENVQRKSQS</sequence>
<dbReference type="Pfam" id="PF13289">
    <property type="entry name" value="SIR2_2"/>
    <property type="match status" value="1"/>
</dbReference>
<gene>
    <name evidence="2" type="ORF">F6V25_14660</name>
</gene>
<feature type="domain" description="AAA+ ATPase" evidence="1">
    <location>
        <begin position="515"/>
        <end position="681"/>
    </location>
</feature>
<evidence type="ECO:0000313" key="3">
    <source>
        <dbReference type="Proteomes" id="UP000420562"/>
    </source>
</evidence>
<dbReference type="Proteomes" id="UP000420562">
    <property type="component" value="Unassembled WGS sequence"/>
</dbReference>
<dbReference type="Gene3D" id="3.40.50.300">
    <property type="entry name" value="P-loop containing nucleotide triphosphate hydrolases"/>
    <property type="match status" value="1"/>
</dbReference>
<proteinExistence type="predicted"/>
<dbReference type="RefSeq" id="WP_151129364.1">
    <property type="nucleotide sequence ID" value="NZ_VZQZ01000010.1"/>
</dbReference>
<keyword evidence="3" id="KW-1185">Reference proteome</keyword>
<dbReference type="GO" id="GO:0043531">
    <property type="term" value="F:ADP binding"/>
    <property type="evidence" value="ECO:0007669"/>
    <property type="project" value="InterPro"/>
</dbReference>
<name>A0A7J4ZMT0_9BACT</name>
<dbReference type="InterPro" id="IPR002182">
    <property type="entry name" value="NB-ARC"/>
</dbReference>
<dbReference type="SMART" id="SM00382">
    <property type="entry name" value="AAA"/>
    <property type="match status" value="1"/>
</dbReference>
<evidence type="ECO:0000259" key="1">
    <source>
        <dbReference type="SMART" id="SM00382"/>
    </source>
</evidence>
<dbReference type="InterPro" id="IPR003593">
    <property type="entry name" value="AAA+_ATPase"/>
</dbReference>
<evidence type="ECO:0000313" key="2">
    <source>
        <dbReference type="EMBL" id="KAB0664046.1"/>
    </source>
</evidence>
<comment type="caution">
    <text evidence="2">The sequence shown here is derived from an EMBL/GenBank/DDBJ whole genome shotgun (WGS) entry which is preliminary data.</text>
</comment>